<dbReference type="GO" id="GO:0048367">
    <property type="term" value="P:shoot system development"/>
    <property type="evidence" value="ECO:0007669"/>
    <property type="project" value="InterPro"/>
</dbReference>
<proteinExistence type="predicted"/>
<dbReference type="InterPro" id="IPR004320">
    <property type="entry name" value="BPS1_pln"/>
</dbReference>
<protein>
    <recommendedName>
        <fullName evidence="3">DUF241 domain protein</fullName>
    </recommendedName>
</protein>
<dbReference type="PANTHER" id="PTHR33070">
    <property type="entry name" value="OS06G0725500 PROTEIN"/>
    <property type="match status" value="1"/>
</dbReference>
<evidence type="ECO:0000313" key="2">
    <source>
        <dbReference type="Proteomes" id="UP001187471"/>
    </source>
</evidence>
<accession>A0AA88USV1</accession>
<keyword evidence="2" id="KW-1185">Reference proteome</keyword>
<evidence type="ECO:0008006" key="3">
    <source>
        <dbReference type="Google" id="ProtNLM"/>
    </source>
</evidence>
<evidence type="ECO:0000313" key="1">
    <source>
        <dbReference type="EMBL" id="KAK2991948.1"/>
    </source>
</evidence>
<organism evidence="1 2">
    <name type="scientific">Escallonia rubra</name>
    <dbReference type="NCBI Taxonomy" id="112253"/>
    <lineage>
        <taxon>Eukaryota</taxon>
        <taxon>Viridiplantae</taxon>
        <taxon>Streptophyta</taxon>
        <taxon>Embryophyta</taxon>
        <taxon>Tracheophyta</taxon>
        <taxon>Spermatophyta</taxon>
        <taxon>Magnoliopsida</taxon>
        <taxon>eudicotyledons</taxon>
        <taxon>Gunneridae</taxon>
        <taxon>Pentapetalae</taxon>
        <taxon>asterids</taxon>
        <taxon>campanulids</taxon>
        <taxon>Escalloniales</taxon>
        <taxon>Escalloniaceae</taxon>
        <taxon>Escallonia</taxon>
    </lineage>
</organism>
<name>A0AA88USV1_9ASTE</name>
<dbReference type="Pfam" id="PF03087">
    <property type="entry name" value="BPS1"/>
    <property type="match status" value="1"/>
</dbReference>
<comment type="caution">
    <text evidence="1">The sequence shown here is derived from an EMBL/GenBank/DDBJ whole genome shotgun (WGS) entry which is preliminary data.</text>
</comment>
<dbReference type="Proteomes" id="UP001187471">
    <property type="component" value="Unassembled WGS sequence"/>
</dbReference>
<reference evidence="1" key="1">
    <citation type="submission" date="2022-12" db="EMBL/GenBank/DDBJ databases">
        <title>Draft genome assemblies for two species of Escallonia (Escalloniales).</title>
        <authorList>
            <person name="Chanderbali A."/>
            <person name="Dervinis C."/>
            <person name="Anghel I."/>
            <person name="Soltis D."/>
            <person name="Soltis P."/>
            <person name="Zapata F."/>
        </authorList>
    </citation>
    <scope>NUCLEOTIDE SEQUENCE</scope>
    <source>
        <strain evidence="1">UCBG92.1500</strain>
        <tissue evidence="1">Leaf</tissue>
    </source>
</reference>
<dbReference type="PANTHER" id="PTHR33070:SF120">
    <property type="entry name" value="EXPRESSED PROTEIN"/>
    <property type="match status" value="1"/>
</dbReference>
<dbReference type="AlphaFoldDB" id="A0AA88USV1"/>
<dbReference type="EMBL" id="JAVXUO010000450">
    <property type="protein sequence ID" value="KAK2991948.1"/>
    <property type="molecule type" value="Genomic_DNA"/>
</dbReference>
<dbReference type="GO" id="GO:0048364">
    <property type="term" value="P:root development"/>
    <property type="evidence" value="ECO:0007669"/>
    <property type="project" value="InterPro"/>
</dbReference>
<gene>
    <name evidence="1" type="ORF">RJ640_027839</name>
</gene>
<sequence length="305" mass="33232">MAVSSASLGFQCHGRSISLPSRLQPNSTKIETELNKLKTWEVSSVSAAAPLNTESIQKGLIGLAELYNSLEELVHSPATQQALLHHHHDILVEDALEASIGLLDSCGAIRDLMSMMKEQVHDLQSALRRKGGDSSIDNNISAYFSFRKRVKKEISKNLRALKQMENNVGASPPLDANHHVSLVTRLQREVTSITISVFRSLLLFVSVPSSITNPNGWSLISKLMLTRSVASGKGHGIMNEAGSVDLALKSLHDHIKNNSARVGVKMASERLKTLDSGIEGLEAGLSSLFRQLIKSRVSLLNIFAQ</sequence>